<protein>
    <submittedName>
        <fullName evidence="2">Formin-like protein 5</fullName>
    </submittedName>
</protein>
<keyword evidence="3" id="KW-1185">Reference proteome</keyword>
<sequence>MLGAGRVGQRVHQRRGRRCDHGGEIASPARRSAHLAVCGRIQRGGASRRCGGCEGRQIRRWWRSTPAMGGALEATACGKMGDAPRRLGSTGDSESGIQPTRRLRPSRGIEAAEVSGGQGLFLSIFFSFGGFSIFDSGGGG</sequence>
<name>A0AAX6I4L0_IRIPA</name>
<organism evidence="2 3">
    <name type="scientific">Iris pallida</name>
    <name type="common">Sweet iris</name>
    <dbReference type="NCBI Taxonomy" id="29817"/>
    <lineage>
        <taxon>Eukaryota</taxon>
        <taxon>Viridiplantae</taxon>
        <taxon>Streptophyta</taxon>
        <taxon>Embryophyta</taxon>
        <taxon>Tracheophyta</taxon>
        <taxon>Spermatophyta</taxon>
        <taxon>Magnoliopsida</taxon>
        <taxon>Liliopsida</taxon>
        <taxon>Asparagales</taxon>
        <taxon>Iridaceae</taxon>
        <taxon>Iridoideae</taxon>
        <taxon>Irideae</taxon>
        <taxon>Iris</taxon>
    </lineage>
</organism>
<feature type="region of interest" description="Disordered" evidence="1">
    <location>
        <begin position="80"/>
        <end position="107"/>
    </location>
</feature>
<dbReference type="Proteomes" id="UP001140949">
    <property type="component" value="Unassembled WGS sequence"/>
</dbReference>
<accession>A0AAX6I4L0</accession>
<reference evidence="2" key="1">
    <citation type="journal article" date="2023" name="GigaByte">
        <title>Genome assembly of the bearded iris, Iris pallida Lam.</title>
        <authorList>
            <person name="Bruccoleri R.E."/>
            <person name="Oakeley E.J."/>
            <person name="Faust A.M.E."/>
            <person name="Altorfer M."/>
            <person name="Dessus-Babus S."/>
            <person name="Burckhardt D."/>
            <person name="Oertli M."/>
            <person name="Naumann U."/>
            <person name="Petersen F."/>
            <person name="Wong J."/>
        </authorList>
    </citation>
    <scope>NUCLEOTIDE SEQUENCE</scope>
    <source>
        <strain evidence="2">GSM-AAB239-AS_SAM_17_03QT</strain>
    </source>
</reference>
<gene>
    <name evidence="2" type="ORF">M6B38_276420</name>
</gene>
<evidence type="ECO:0000313" key="3">
    <source>
        <dbReference type="Proteomes" id="UP001140949"/>
    </source>
</evidence>
<dbReference type="AlphaFoldDB" id="A0AAX6I4L0"/>
<feature type="region of interest" description="Disordered" evidence="1">
    <location>
        <begin position="1"/>
        <end position="25"/>
    </location>
</feature>
<comment type="caution">
    <text evidence="2">The sequence shown here is derived from an EMBL/GenBank/DDBJ whole genome shotgun (WGS) entry which is preliminary data.</text>
</comment>
<evidence type="ECO:0000256" key="1">
    <source>
        <dbReference type="SAM" id="MobiDB-lite"/>
    </source>
</evidence>
<proteinExistence type="predicted"/>
<reference evidence="2" key="2">
    <citation type="submission" date="2023-04" db="EMBL/GenBank/DDBJ databases">
        <authorList>
            <person name="Bruccoleri R.E."/>
            <person name="Oakeley E.J."/>
            <person name="Faust A.-M."/>
            <person name="Dessus-Babus S."/>
            <person name="Altorfer M."/>
            <person name="Burckhardt D."/>
            <person name="Oertli M."/>
            <person name="Naumann U."/>
            <person name="Petersen F."/>
            <person name="Wong J."/>
        </authorList>
    </citation>
    <scope>NUCLEOTIDE SEQUENCE</scope>
    <source>
        <strain evidence="2">GSM-AAB239-AS_SAM_17_03QT</strain>
        <tissue evidence="2">Leaf</tissue>
    </source>
</reference>
<evidence type="ECO:0000313" key="2">
    <source>
        <dbReference type="EMBL" id="KAJ6847714.1"/>
    </source>
</evidence>
<feature type="compositionally biased region" description="Basic residues" evidence="1">
    <location>
        <begin position="9"/>
        <end position="18"/>
    </location>
</feature>
<dbReference type="EMBL" id="JANAVB010004998">
    <property type="protein sequence ID" value="KAJ6847714.1"/>
    <property type="molecule type" value="Genomic_DNA"/>
</dbReference>